<dbReference type="PANTHER" id="PTHR47691">
    <property type="entry name" value="REGULATOR-RELATED"/>
    <property type="match status" value="1"/>
</dbReference>
<dbReference type="InterPro" id="IPR019734">
    <property type="entry name" value="TPR_rpt"/>
</dbReference>
<dbReference type="RefSeq" id="WP_344084341.1">
    <property type="nucleotide sequence ID" value="NZ_BAAALS010000021.1"/>
</dbReference>
<dbReference type="SUPFAM" id="SSF48452">
    <property type="entry name" value="TPR-like"/>
    <property type="match status" value="2"/>
</dbReference>
<dbReference type="SMART" id="SM00028">
    <property type="entry name" value="TPR"/>
    <property type="match status" value="3"/>
</dbReference>
<dbReference type="InterPro" id="IPR011990">
    <property type="entry name" value="TPR-like_helical_dom_sf"/>
</dbReference>
<dbReference type="SUPFAM" id="SSF52540">
    <property type="entry name" value="P-loop containing nucleoside triphosphate hydrolases"/>
    <property type="match status" value="1"/>
</dbReference>
<organism evidence="4 5">
    <name type="scientific">Luedemannella helvata</name>
    <dbReference type="NCBI Taxonomy" id="349315"/>
    <lineage>
        <taxon>Bacteria</taxon>
        <taxon>Bacillati</taxon>
        <taxon>Actinomycetota</taxon>
        <taxon>Actinomycetes</taxon>
        <taxon>Micromonosporales</taxon>
        <taxon>Micromonosporaceae</taxon>
        <taxon>Luedemannella</taxon>
    </lineage>
</organism>
<sequence length="1109" mass="117247">MQAPFISHRLRLEVAVESGTLSCRAILDGDVVGIRSVPEPYGMGNLWEGLGRGHEAEGKLISAGRRLGRTLLDEAILGRLAEVIDGLPPDSVLEIVVEANPAGLSLPYELIRLPDDRALAQLPQVTLVRRRSGANRGAAALPVAGPLKVLVVAAAADHETRLRSLAPLLETGVPAQFTVLEVADLAQVEEAVRADAYHVVHIDGPGGAPSLQLTDEDGRPSPVTPVELVRAVRRDDEPVPVIFLAGGCVGVDGVAANLIRFGADRVVVMQARPAPGYAVHLAAAFYRRLAEQNGPAGVALAYARTVVVPGGDETPQYGLPTLLATDDDRPVLDAYATPRSLDGVGRVGNAGYPMELPPGRLVGRAEQVKATVRALQRPTGNGPGGAGVILTGAPGVGKTSVAGRVMARLRGQGWTIVTHSGRWNPEALLTGLADALAKESSMEEVSRLLRDAAVDDAGKLGVVRQLLRARRLLLVFDGLDQNLSEYGEGLADSGFASVLARLAASAGKGRLLLTARDSSPAAGLDLTRVDVPPLNRQEAQRLVDRMTGLRALDEATRATVVRTVSGLPRLVELADALARDGAADFAAALAAIERAPADAREVLVTALFRRRTHGEREALLQASTCLGPISAEDLAVALHGPHVGQFDTDDAERALTALVDLALMARVEGSGGVRYAAQPWVGEAVAAHHDGEAGERHARAVAVHDRRRHAGTATFADLSETVRHLAGAHSFGGVATVAVGGLDRLGGALSRAALLNQVTRAVPAETAGFLELVYRELDELGALGLTGAARARAADVLGGELRIAAQQPAELAAQRGLSLLLSRAGELELAAGDQVAAEALFREDLAGTERLVSVFPRHPVLRRDLSVCHERLGEVWLAAGDVDEAERHFRRGLALLAQLVEADAADPALRRDLSVAHNKLGELMLAAGRTAEAAERFESALQIRQRLLDAEPGDPERQRDLTVSLERLADAALAAGQPEQAQGLLRKAITIREDLVADDPTNVTHQHELSLLEVRLGGALAAAGSVSKAEHSLREGLDVLSRLAANATGDAVLREDLRYAYHHLAEVLTRRGRNREAREMRERESALVAAPGCRSDDLSVDIDATSELR</sequence>
<feature type="domain" description="Orc1-like AAA ATPase" evidence="3">
    <location>
        <begin position="360"/>
        <end position="512"/>
    </location>
</feature>
<dbReference type="InterPro" id="IPR027417">
    <property type="entry name" value="P-loop_NTPase"/>
</dbReference>
<evidence type="ECO:0008006" key="6">
    <source>
        <dbReference type="Google" id="ProtNLM"/>
    </source>
</evidence>
<evidence type="ECO:0000313" key="4">
    <source>
        <dbReference type="EMBL" id="GAA1765780.1"/>
    </source>
</evidence>
<dbReference type="Gene3D" id="3.40.50.300">
    <property type="entry name" value="P-loop containing nucleotide triphosphate hydrolases"/>
    <property type="match status" value="1"/>
</dbReference>
<dbReference type="Proteomes" id="UP001500655">
    <property type="component" value="Unassembled WGS sequence"/>
</dbReference>
<feature type="repeat" description="TPR" evidence="1">
    <location>
        <begin position="914"/>
        <end position="947"/>
    </location>
</feature>
<evidence type="ECO:0000259" key="2">
    <source>
        <dbReference type="Pfam" id="PF12770"/>
    </source>
</evidence>
<evidence type="ECO:0000313" key="5">
    <source>
        <dbReference type="Proteomes" id="UP001500655"/>
    </source>
</evidence>
<name>A0ABP4WY75_9ACTN</name>
<dbReference type="InterPro" id="IPR024983">
    <property type="entry name" value="CHAT_dom"/>
</dbReference>
<dbReference type="InterPro" id="IPR041664">
    <property type="entry name" value="AAA_16"/>
</dbReference>
<dbReference type="PANTHER" id="PTHR47691:SF3">
    <property type="entry name" value="HTH-TYPE TRANSCRIPTIONAL REGULATOR RV0890C-RELATED"/>
    <property type="match status" value="1"/>
</dbReference>
<evidence type="ECO:0000259" key="3">
    <source>
        <dbReference type="Pfam" id="PF13191"/>
    </source>
</evidence>
<dbReference type="Pfam" id="PF12770">
    <property type="entry name" value="CHAT"/>
    <property type="match status" value="1"/>
</dbReference>
<protein>
    <recommendedName>
        <fullName evidence="6">Tetratricopeptide repeat protein</fullName>
    </recommendedName>
</protein>
<gene>
    <name evidence="4" type="ORF">GCM10009681_41060</name>
</gene>
<keyword evidence="1" id="KW-0802">TPR repeat</keyword>
<feature type="domain" description="CHAT" evidence="2">
    <location>
        <begin position="94"/>
        <end position="310"/>
    </location>
</feature>
<reference evidence="5" key="1">
    <citation type="journal article" date="2019" name="Int. J. Syst. Evol. Microbiol.">
        <title>The Global Catalogue of Microorganisms (GCM) 10K type strain sequencing project: providing services to taxonomists for standard genome sequencing and annotation.</title>
        <authorList>
            <consortium name="The Broad Institute Genomics Platform"/>
            <consortium name="The Broad Institute Genome Sequencing Center for Infectious Disease"/>
            <person name="Wu L."/>
            <person name="Ma J."/>
        </authorList>
    </citation>
    <scope>NUCLEOTIDE SEQUENCE [LARGE SCALE GENOMIC DNA]</scope>
    <source>
        <strain evidence="5">JCM 13249</strain>
    </source>
</reference>
<dbReference type="PROSITE" id="PS50005">
    <property type="entry name" value="TPR"/>
    <property type="match status" value="1"/>
</dbReference>
<dbReference type="Pfam" id="PF13191">
    <property type="entry name" value="AAA_16"/>
    <property type="match status" value="1"/>
</dbReference>
<comment type="caution">
    <text evidence="4">The sequence shown here is derived from an EMBL/GenBank/DDBJ whole genome shotgun (WGS) entry which is preliminary data.</text>
</comment>
<dbReference type="Gene3D" id="1.25.40.10">
    <property type="entry name" value="Tetratricopeptide repeat domain"/>
    <property type="match status" value="2"/>
</dbReference>
<accession>A0ABP4WY75</accession>
<evidence type="ECO:0000256" key="1">
    <source>
        <dbReference type="PROSITE-ProRule" id="PRU00339"/>
    </source>
</evidence>
<keyword evidence="5" id="KW-1185">Reference proteome</keyword>
<proteinExistence type="predicted"/>
<dbReference type="EMBL" id="BAAALS010000021">
    <property type="protein sequence ID" value="GAA1765780.1"/>
    <property type="molecule type" value="Genomic_DNA"/>
</dbReference>